<accession>A0A5J5C1D3</accession>
<dbReference type="Pfam" id="PF12697">
    <property type="entry name" value="Abhydrolase_6"/>
    <property type="match status" value="1"/>
</dbReference>
<dbReference type="GO" id="GO:0009696">
    <property type="term" value="P:salicylic acid metabolic process"/>
    <property type="evidence" value="ECO:0007669"/>
    <property type="project" value="TreeGrafter"/>
</dbReference>
<name>A0A5J5C1D3_9ASTE</name>
<sequence>MVPAMERGAGISLNFGWSPPAIGSLHLTYRLPESARRKLIEVRTLYDYTIPLIEIMESLPPNENVILVGHSLGGVNLALAMDKYPQKISVAVFLSAFMPDTIHEPSYVLNQYCERTPAESWLDTQFSSYGTSNEPLTSMFFGPKFLSAKLYQLCSAEDLELARALIRPGSLFLEDLCKAKKFSNEGYGSVSRVYVICNEDKAIPEEFQRWLIENSPVKEVKEIKDADHMPMFSKPRELCQCLMDIAHKHT</sequence>
<evidence type="ECO:0000313" key="4">
    <source>
        <dbReference type="Proteomes" id="UP000325577"/>
    </source>
</evidence>
<evidence type="ECO:0000313" key="3">
    <source>
        <dbReference type="EMBL" id="KAA8547241.1"/>
    </source>
</evidence>
<evidence type="ECO:0000259" key="2">
    <source>
        <dbReference type="Pfam" id="PF12697"/>
    </source>
</evidence>
<dbReference type="GO" id="GO:0080030">
    <property type="term" value="F:methyl indole-3-acetate esterase activity"/>
    <property type="evidence" value="ECO:0007669"/>
    <property type="project" value="TreeGrafter"/>
</dbReference>
<dbReference type="Proteomes" id="UP000325577">
    <property type="component" value="Linkage Group LG1"/>
</dbReference>
<evidence type="ECO:0000256" key="1">
    <source>
        <dbReference type="ARBA" id="ARBA00022801"/>
    </source>
</evidence>
<dbReference type="PANTHER" id="PTHR10992">
    <property type="entry name" value="METHYLESTERASE FAMILY MEMBER"/>
    <property type="match status" value="1"/>
</dbReference>
<dbReference type="FunFam" id="3.40.50.1820:FF:000051">
    <property type="entry name" value="(S)-hydroxynitrile lyase"/>
    <property type="match status" value="1"/>
</dbReference>
<dbReference type="InterPro" id="IPR029058">
    <property type="entry name" value="AB_hydrolase_fold"/>
</dbReference>
<dbReference type="GO" id="GO:0009694">
    <property type="term" value="P:jasmonic acid metabolic process"/>
    <property type="evidence" value="ECO:0007669"/>
    <property type="project" value="TreeGrafter"/>
</dbReference>
<keyword evidence="1" id="KW-0378">Hydrolase</keyword>
<dbReference type="SUPFAM" id="SSF53474">
    <property type="entry name" value="alpha/beta-Hydrolases"/>
    <property type="match status" value="1"/>
</dbReference>
<reference evidence="3 4" key="1">
    <citation type="submission" date="2019-09" db="EMBL/GenBank/DDBJ databases">
        <title>A chromosome-level genome assembly of the Chinese tupelo Nyssa sinensis.</title>
        <authorList>
            <person name="Yang X."/>
            <person name="Kang M."/>
            <person name="Yang Y."/>
            <person name="Xiong H."/>
            <person name="Wang M."/>
            <person name="Zhang Z."/>
            <person name="Wang Z."/>
            <person name="Wu H."/>
            <person name="Ma T."/>
            <person name="Liu J."/>
            <person name="Xi Z."/>
        </authorList>
    </citation>
    <scope>NUCLEOTIDE SEQUENCE [LARGE SCALE GENOMIC DNA]</scope>
    <source>
        <strain evidence="3">J267</strain>
        <tissue evidence="3">Leaf</tissue>
    </source>
</reference>
<proteinExistence type="predicted"/>
<organism evidence="3 4">
    <name type="scientific">Nyssa sinensis</name>
    <dbReference type="NCBI Taxonomy" id="561372"/>
    <lineage>
        <taxon>Eukaryota</taxon>
        <taxon>Viridiplantae</taxon>
        <taxon>Streptophyta</taxon>
        <taxon>Embryophyta</taxon>
        <taxon>Tracheophyta</taxon>
        <taxon>Spermatophyta</taxon>
        <taxon>Magnoliopsida</taxon>
        <taxon>eudicotyledons</taxon>
        <taxon>Gunneridae</taxon>
        <taxon>Pentapetalae</taxon>
        <taxon>asterids</taxon>
        <taxon>Cornales</taxon>
        <taxon>Nyssaceae</taxon>
        <taxon>Nyssa</taxon>
    </lineage>
</organism>
<dbReference type="GO" id="GO:0080032">
    <property type="term" value="F:methyl jasmonate esterase activity"/>
    <property type="evidence" value="ECO:0007669"/>
    <property type="project" value="TreeGrafter"/>
</dbReference>
<dbReference type="EMBL" id="CM018032">
    <property type="protein sequence ID" value="KAA8547241.1"/>
    <property type="molecule type" value="Genomic_DNA"/>
</dbReference>
<keyword evidence="4" id="KW-1185">Reference proteome</keyword>
<protein>
    <recommendedName>
        <fullName evidence="2">AB hydrolase-1 domain-containing protein</fullName>
    </recommendedName>
</protein>
<dbReference type="OrthoDB" id="408373at2759"/>
<dbReference type="InterPro" id="IPR045889">
    <property type="entry name" value="MES/HNL"/>
</dbReference>
<dbReference type="GO" id="GO:0080031">
    <property type="term" value="F:methyl salicylate esterase activity"/>
    <property type="evidence" value="ECO:0007669"/>
    <property type="project" value="TreeGrafter"/>
</dbReference>
<gene>
    <name evidence="3" type="ORF">F0562_003895</name>
</gene>
<dbReference type="PANTHER" id="PTHR10992:SF1083">
    <property type="entry name" value="METHYLESTERASE 1"/>
    <property type="match status" value="1"/>
</dbReference>
<dbReference type="AlphaFoldDB" id="A0A5J5C1D3"/>
<feature type="domain" description="AB hydrolase-1" evidence="2">
    <location>
        <begin position="54"/>
        <end position="238"/>
    </location>
</feature>
<dbReference type="Gene3D" id="3.40.50.1820">
    <property type="entry name" value="alpha/beta hydrolase"/>
    <property type="match status" value="1"/>
</dbReference>
<dbReference type="InterPro" id="IPR000073">
    <property type="entry name" value="AB_hydrolase_1"/>
</dbReference>